<dbReference type="GO" id="GO:0006979">
    <property type="term" value="P:response to oxidative stress"/>
    <property type="evidence" value="ECO:0007669"/>
    <property type="project" value="InterPro"/>
</dbReference>
<sequence>MASTEPRATIQQSLGIRIFHVVNKFIPWFKLPPLIGALNLTFLRLELRQFNLHDGYASPEAQGTSQDTPLPDERYRWARHSDGEFNSLERPLMGCRGMRFGRNFPRRFTPRPTEEEIWTPNPRMISDKFMARQNGRFIPATSLNMLAAAWIQFQVHGLFNHPASEEKLEVPLPDEGDPCPRATMEPYKTKPDMVRDPSDVKCPGYVNENTAWWDGSQIYGSSEEATKALRTKKPDGKLALDEVGTVSFLPRDIDGNPKTGFNNNWWTGMEMLHTLFALEHNAICDALKSAYPHWPGDQIFDKARLVNCALMAKIHTIEWTPAILAHPALEIDMNANWWGIAGESLTKMLGPFSKASEMISGIPGSGHEQDGVPYALTEEFVSVYRMHCLMPETLAFFSSRTGRHIDTVPLPSLTFSHAAEPFRNSLLTFSDAFYSFGINYPGAITHNNYPSFLRALATPDGQTRDLGTLDILRDRERGVPRYCRFRRLLRMSAPRTFLELTGGHDRALAAALETAYDGNIELVDALVGSHAEPRIPGFGFSETAFRIFILMASRRLKSDRFIAGAREWGPATYSRVGFDWVQNNGMKDVLGRHFPELGEVLRRGGGQNVFAPWVKMGESKRYKGAETNAPVKA</sequence>
<dbReference type="PRINTS" id="PR00457">
    <property type="entry name" value="ANPEROXIDASE"/>
</dbReference>
<evidence type="ECO:0000313" key="16">
    <source>
        <dbReference type="Proteomes" id="UP001304895"/>
    </source>
</evidence>
<dbReference type="InterPro" id="IPR034815">
    <property type="entry name" value="A_dioxygenase"/>
</dbReference>
<keyword evidence="10" id="KW-0560">Oxidoreductase</keyword>
<evidence type="ECO:0000256" key="14">
    <source>
        <dbReference type="PIRSR" id="PIRSR619791-2"/>
    </source>
</evidence>
<dbReference type="GO" id="GO:0006633">
    <property type="term" value="P:fatty acid biosynthetic process"/>
    <property type="evidence" value="ECO:0007669"/>
    <property type="project" value="UniProtKB-KW"/>
</dbReference>
<reference evidence="15" key="2">
    <citation type="submission" date="2023-05" db="EMBL/GenBank/DDBJ databases">
        <authorList>
            <consortium name="Lawrence Berkeley National Laboratory"/>
            <person name="Steindorff A."/>
            <person name="Hensen N."/>
            <person name="Bonometti L."/>
            <person name="Westerberg I."/>
            <person name="Brannstrom I.O."/>
            <person name="Guillou S."/>
            <person name="Cros-Aarteil S."/>
            <person name="Calhoun S."/>
            <person name="Haridas S."/>
            <person name="Kuo A."/>
            <person name="Mondo S."/>
            <person name="Pangilinan J."/>
            <person name="Riley R."/>
            <person name="Labutti K."/>
            <person name="Andreopoulos B."/>
            <person name="Lipzen A."/>
            <person name="Chen C."/>
            <person name="Yanf M."/>
            <person name="Daum C."/>
            <person name="Ng V."/>
            <person name="Clum A."/>
            <person name="Ohm R."/>
            <person name="Martin F."/>
            <person name="Silar P."/>
            <person name="Natvig D."/>
            <person name="Lalanne C."/>
            <person name="Gautier V."/>
            <person name="Ament-Velasquez S.L."/>
            <person name="Kruys A."/>
            <person name="Hutchinson M.I."/>
            <person name="Powell A.J."/>
            <person name="Barry K."/>
            <person name="Miller A.N."/>
            <person name="Grigoriev I.V."/>
            <person name="Debuchy R."/>
            <person name="Gladieux P."/>
            <person name="Thoren M.H."/>
            <person name="Johannesson H."/>
        </authorList>
    </citation>
    <scope>NUCLEOTIDE SEQUENCE</scope>
    <source>
        <strain evidence="15">CBS 123565</strain>
    </source>
</reference>
<dbReference type="InterPro" id="IPR010255">
    <property type="entry name" value="Haem_peroxidase_sf"/>
</dbReference>
<dbReference type="Pfam" id="PF03098">
    <property type="entry name" value="An_peroxidase"/>
    <property type="match status" value="1"/>
</dbReference>
<evidence type="ECO:0000256" key="8">
    <source>
        <dbReference type="ARBA" id="ARBA00022832"/>
    </source>
</evidence>
<comment type="cofactor">
    <cofactor evidence="1">
        <name>Ca(2+)</name>
        <dbReference type="ChEBI" id="CHEBI:29108"/>
    </cofactor>
</comment>
<dbReference type="AlphaFoldDB" id="A0AAN6UR01"/>
<gene>
    <name evidence="15" type="ORF">BT67DRAFT_459806</name>
</gene>
<dbReference type="PANTHER" id="PTHR11903:SF11">
    <property type="entry name" value="ALPHA-DIOXYGENASE 1"/>
    <property type="match status" value="1"/>
</dbReference>
<dbReference type="GO" id="GO:0031408">
    <property type="term" value="P:oxylipin biosynthetic process"/>
    <property type="evidence" value="ECO:0007669"/>
    <property type="project" value="UniProtKB-KW"/>
</dbReference>
<dbReference type="EMBL" id="MU853402">
    <property type="protein sequence ID" value="KAK4137115.1"/>
    <property type="molecule type" value="Genomic_DNA"/>
</dbReference>
<dbReference type="InterPro" id="IPR050783">
    <property type="entry name" value="Oxylipin_biosynth_metab"/>
</dbReference>
<evidence type="ECO:0000256" key="1">
    <source>
        <dbReference type="ARBA" id="ARBA00001913"/>
    </source>
</evidence>
<dbReference type="PANTHER" id="PTHR11903">
    <property type="entry name" value="PROSTAGLANDIN G/H SYNTHASE"/>
    <property type="match status" value="1"/>
</dbReference>
<evidence type="ECO:0000313" key="15">
    <source>
        <dbReference type="EMBL" id="KAK4137115.1"/>
    </source>
</evidence>
<dbReference type="GO" id="GO:0016702">
    <property type="term" value="F:oxidoreductase activity, acting on single donors with incorporation of molecular oxygen, incorporation of two atoms of oxygen"/>
    <property type="evidence" value="ECO:0007669"/>
    <property type="project" value="TreeGrafter"/>
</dbReference>
<dbReference type="GO" id="GO:0020037">
    <property type="term" value="F:heme binding"/>
    <property type="evidence" value="ECO:0007669"/>
    <property type="project" value="InterPro"/>
</dbReference>
<evidence type="ECO:0000256" key="5">
    <source>
        <dbReference type="ARBA" id="ARBA00022723"/>
    </source>
</evidence>
<proteinExistence type="predicted"/>
<name>A0AAN6UR01_9PEZI</name>
<evidence type="ECO:0000256" key="9">
    <source>
        <dbReference type="ARBA" id="ARBA00022964"/>
    </source>
</evidence>
<keyword evidence="7" id="KW-0611">Plant defense</keyword>
<evidence type="ECO:0000256" key="7">
    <source>
        <dbReference type="ARBA" id="ARBA00022821"/>
    </source>
</evidence>
<reference evidence="15" key="1">
    <citation type="journal article" date="2023" name="Mol. Phylogenet. Evol.">
        <title>Genome-scale phylogeny and comparative genomics of the fungal order Sordariales.</title>
        <authorList>
            <person name="Hensen N."/>
            <person name="Bonometti L."/>
            <person name="Westerberg I."/>
            <person name="Brannstrom I.O."/>
            <person name="Guillou S."/>
            <person name="Cros-Aarteil S."/>
            <person name="Calhoun S."/>
            <person name="Haridas S."/>
            <person name="Kuo A."/>
            <person name="Mondo S."/>
            <person name="Pangilinan J."/>
            <person name="Riley R."/>
            <person name="LaButti K."/>
            <person name="Andreopoulos B."/>
            <person name="Lipzen A."/>
            <person name="Chen C."/>
            <person name="Yan M."/>
            <person name="Daum C."/>
            <person name="Ng V."/>
            <person name="Clum A."/>
            <person name="Steindorff A."/>
            <person name="Ohm R.A."/>
            <person name="Martin F."/>
            <person name="Silar P."/>
            <person name="Natvig D.O."/>
            <person name="Lalanne C."/>
            <person name="Gautier V."/>
            <person name="Ament-Velasquez S.L."/>
            <person name="Kruys A."/>
            <person name="Hutchinson M.I."/>
            <person name="Powell A.J."/>
            <person name="Barry K."/>
            <person name="Miller A.N."/>
            <person name="Grigoriev I.V."/>
            <person name="Debuchy R."/>
            <person name="Gladieux P."/>
            <person name="Hiltunen Thoren M."/>
            <person name="Johannesson H."/>
        </authorList>
    </citation>
    <scope>NUCLEOTIDE SEQUENCE</scope>
    <source>
        <strain evidence="15">CBS 123565</strain>
    </source>
</reference>
<evidence type="ECO:0000256" key="2">
    <source>
        <dbReference type="ARBA" id="ARBA00022516"/>
    </source>
</evidence>
<dbReference type="CDD" id="cd09818">
    <property type="entry name" value="PIOX_like"/>
    <property type="match status" value="1"/>
</dbReference>
<evidence type="ECO:0000256" key="11">
    <source>
        <dbReference type="ARBA" id="ARBA00023004"/>
    </source>
</evidence>
<dbReference type="InterPro" id="IPR019791">
    <property type="entry name" value="Haem_peroxidase_animal"/>
</dbReference>
<feature type="binding site" description="axial binding residue" evidence="14">
    <location>
        <position position="367"/>
    </location>
    <ligand>
        <name>heme b</name>
        <dbReference type="ChEBI" id="CHEBI:60344"/>
    </ligand>
    <ligandPart>
        <name>Fe</name>
        <dbReference type="ChEBI" id="CHEBI:18248"/>
    </ligandPart>
</feature>
<evidence type="ECO:0000256" key="4">
    <source>
        <dbReference type="ARBA" id="ARBA00022617"/>
    </source>
</evidence>
<evidence type="ECO:0000256" key="10">
    <source>
        <dbReference type="ARBA" id="ARBA00023002"/>
    </source>
</evidence>
<keyword evidence="11 14" id="KW-0408">Iron</keyword>
<dbReference type="GO" id="GO:0004601">
    <property type="term" value="F:peroxidase activity"/>
    <property type="evidence" value="ECO:0007669"/>
    <property type="project" value="UniProtKB-KW"/>
</dbReference>
<evidence type="ECO:0000256" key="3">
    <source>
        <dbReference type="ARBA" id="ARBA00022559"/>
    </source>
</evidence>
<evidence type="ECO:0000256" key="6">
    <source>
        <dbReference type="ARBA" id="ARBA00022767"/>
    </source>
</evidence>
<keyword evidence="6" id="KW-0925">Oxylipin biosynthesis</keyword>
<keyword evidence="5 14" id="KW-0479">Metal-binding</keyword>
<keyword evidence="8" id="KW-0276">Fatty acid metabolism</keyword>
<evidence type="ECO:0000256" key="12">
    <source>
        <dbReference type="ARBA" id="ARBA00023098"/>
    </source>
</evidence>
<organism evidence="15 16">
    <name type="scientific">Trichocladium antarcticum</name>
    <dbReference type="NCBI Taxonomy" id="1450529"/>
    <lineage>
        <taxon>Eukaryota</taxon>
        <taxon>Fungi</taxon>
        <taxon>Dikarya</taxon>
        <taxon>Ascomycota</taxon>
        <taxon>Pezizomycotina</taxon>
        <taxon>Sordariomycetes</taxon>
        <taxon>Sordariomycetidae</taxon>
        <taxon>Sordariales</taxon>
        <taxon>Chaetomiaceae</taxon>
        <taxon>Trichocladium</taxon>
    </lineage>
</organism>
<dbReference type="GO" id="GO:0046872">
    <property type="term" value="F:metal ion binding"/>
    <property type="evidence" value="ECO:0007669"/>
    <property type="project" value="UniProtKB-KW"/>
</dbReference>
<protein>
    <submittedName>
        <fullName evidence="15">Heme peroxidase</fullName>
    </submittedName>
</protein>
<keyword evidence="13" id="KW-0275">Fatty acid biosynthesis</keyword>
<dbReference type="Proteomes" id="UP001304895">
    <property type="component" value="Unassembled WGS sequence"/>
</dbReference>
<dbReference type="Gene3D" id="1.10.640.10">
    <property type="entry name" value="Haem peroxidase domain superfamily, animal type"/>
    <property type="match status" value="1"/>
</dbReference>
<keyword evidence="16" id="KW-1185">Reference proteome</keyword>
<accession>A0AAN6UR01</accession>
<keyword evidence="9" id="KW-0223">Dioxygenase</keyword>
<dbReference type="GO" id="GO:0006952">
    <property type="term" value="P:defense response"/>
    <property type="evidence" value="ECO:0007669"/>
    <property type="project" value="UniProtKB-KW"/>
</dbReference>
<keyword evidence="12" id="KW-0443">Lipid metabolism</keyword>
<dbReference type="PROSITE" id="PS50292">
    <property type="entry name" value="PEROXIDASE_3"/>
    <property type="match status" value="1"/>
</dbReference>
<evidence type="ECO:0000256" key="13">
    <source>
        <dbReference type="ARBA" id="ARBA00023160"/>
    </source>
</evidence>
<dbReference type="InterPro" id="IPR037120">
    <property type="entry name" value="Haem_peroxidase_sf_animal"/>
</dbReference>
<keyword evidence="4 14" id="KW-0349">Heme</keyword>
<comment type="caution">
    <text evidence="15">The sequence shown here is derived from an EMBL/GenBank/DDBJ whole genome shotgun (WGS) entry which is preliminary data.</text>
</comment>
<keyword evidence="2" id="KW-0444">Lipid biosynthesis</keyword>
<keyword evidence="3 15" id="KW-0575">Peroxidase</keyword>
<dbReference type="SUPFAM" id="SSF48113">
    <property type="entry name" value="Heme-dependent peroxidases"/>
    <property type="match status" value="1"/>
</dbReference>